<proteinExistence type="predicted"/>
<feature type="transmembrane region" description="Helical" evidence="5">
    <location>
        <begin position="15"/>
        <end position="36"/>
    </location>
</feature>
<dbReference type="InterPro" id="IPR036259">
    <property type="entry name" value="MFS_trans_sf"/>
</dbReference>
<gene>
    <name evidence="6" type="ORF">IMSHALPRED_006635</name>
</gene>
<dbReference type="PANTHER" id="PTHR23502">
    <property type="entry name" value="MAJOR FACILITATOR SUPERFAMILY"/>
    <property type="match status" value="1"/>
</dbReference>
<sequence>MLSELLKAWSAKSDIPWIVPALSGIPFGMGIDLTFMALTNYLTDVYDIYSASALASTVFSRNMAAALLLPLATYPLYDQLGISWACSLLGFLCLALVPIPFVFIRYGPILRRKSRFCQRLKRQEGQEEIVAAEI</sequence>
<dbReference type="GO" id="GO:0022857">
    <property type="term" value="F:transmembrane transporter activity"/>
    <property type="evidence" value="ECO:0007669"/>
    <property type="project" value="TreeGrafter"/>
</dbReference>
<comment type="caution">
    <text evidence="6">The sequence shown here is derived from an EMBL/GenBank/DDBJ whole genome shotgun (WGS) entry which is preliminary data.</text>
</comment>
<dbReference type="EMBL" id="CAJPDT010000004">
    <property type="protein sequence ID" value="CAF9908304.1"/>
    <property type="molecule type" value="Genomic_DNA"/>
</dbReference>
<evidence type="ECO:0000256" key="3">
    <source>
        <dbReference type="ARBA" id="ARBA00022989"/>
    </source>
</evidence>
<protein>
    <submittedName>
        <fullName evidence="6">Uncharacterized protein</fullName>
    </submittedName>
</protein>
<evidence type="ECO:0000256" key="4">
    <source>
        <dbReference type="ARBA" id="ARBA00023136"/>
    </source>
</evidence>
<name>A0A8H3ICA3_9LECA</name>
<keyword evidence="2 5" id="KW-0812">Transmembrane</keyword>
<keyword evidence="3 5" id="KW-1133">Transmembrane helix</keyword>
<reference evidence="6" key="1">
    <citation type="submission" date="2021-03" db="EMBL/GenBank/DDBJ databases">
        <authorList>
            <person name="Tagirdzhanova G."/>
        </authorList>
    </citation>
    <scope>NUCLEOTIDE SEQUENCE</scope>
</reference>
<evidence type="ECO:0000256" key="2">
    <source>
        <dbReference type="ARBA" id="ARBA00022692"/>
    </source>
</evidence>
<dbReference type="OrthoDB" id="3936150at2759"/>
<keyword evidence="7" id="KW-1185">Reference proteome</keyword>
<dbReference type="Proteomes" id="UP000664534">
    <property type="component" value="Unassembled WGS sequence"/>
</dbReference>
<feature type="transmembrane region" description="Helical" evidence="5">
    <location>
        <begin position="81"/>
        <end position="104"/>
    </location>
</feature>
<comment type="subcellular location">
    <subcellularLocation>
        <location evidence="1">Membrane</location>
        <topology evidence="1">Multi-pass membrane protein</topology>
    </subcellularLocation>
</comment>
<keyword evidence="4 5" id="KW-0472">Membrane</keyword>
<dbReference type="SUPFAM" id="SSF103473">
    <property type="entry name" value="MFS general substrate transporter"/>
    <property type="match status" value="1"/>
</dbReference>
<organism evidence="6 7">
    <name type="scientific">Imshaugia aleurites</name>
    <dbReference type="NCBI Taxonomy" id="172621"/>
    <lineage>
        <taxon>Eukaryota</taxon>
        <taxon>Fungi</taxon>
        <taxon>Dikarya</taxon>
        <taxon>Ascomycota</taxon>
        <taxon>Pezizomycotina</taxon>
        <taxon>Lecanoromycetes</taxon>
        <taxon>OSLEUM clade</taxon>
        <taxon>Lecanoromycetidae</taxon>
        <taxon>Lecanorales</taxon>
        <taxon>Lecanorineae</taxon>
        <taxon>Parmeliaceae</taxon>
        <taxon>Imshaugia</taxon>
    </lineage>
</organism>
<feature type="transmembrane region" description="Helical" evidence="5">
    <location>
        <begin position="48"/>
        <end position="69"/>
    </location>
</feature>
<evidence type="ECO:0000313" key="6">
    <source>
        <dbReference type="EMBL" id="CAF9908304.1"/>
    </source>
</evidence>
<evidence type="ECO:0000313" key="7">
    <source>
        <dbReference type="Proteomes" id="UP000664534"/>
    </source>
</evidence>
<accession>A0A8H3ICA3</accession>
<dbReference type="Gene3D" id="1.20.1250.20">
    <property type="entry name" value="MFS general substrate transporter like domains"/>
    <property type="match status" value="1"/>
</dbReference>
<dbReference type="GO" id="GO:0005886">
    <property type="term" value="C:plasma membrane"/>
    <property type="evidence" value="ECO:0007669"/>
    <property type="project" value="TreeGrafter"/>
</dbReference>
<dbReference type="AlphaFoldDB" id="A0A8H3ICA3"/>
<evidence type="ECO:0000256" key="1">
    <source>
        <dbReference type="ARBA" id="ARBA00004141"/>
    </source>
</evidence>
<dbReference type="PANTHER" id="PTHR23502:SF74">
    <property type="entry name" value="MAJOR FACILITATOR SUPERFAMILY (MFS) PROFILE DOMAIN-CONTAINING PROTEIN"/>
    <property type="match status" value="1"/>
</dbReference>
<evidence type="ECO:0000256" key="5">
    <source>
        <dbReference type="SAM" id="Phobius"/>
    </source>
</evidence>